<evidence type="ECO:0000256" key="11">
    <source>
        <dbReference type="HAMAP-Rule" id="MF_00366"/>
    </source>
</evidence>
<dbReference type="HAMAP" id="MF_00366">
    <property type="entry name" value="RNApol_bact_RpoZ"/>
    <property type="match status" value="1"/>
</dbReference>
<dbReference type="Pfam" id="PF01192">
    <property type="entry name" value="RNA_pol_Rpb6"/>
    <property type="match status" value="1"/>
</dbReference>
<dbReference type="InterPro" id="IPR006110">
    <property type="entry name" value="Pol_omega/Rpo6/RPB6"/>
</dbReference>
<evidence type="ECO:0000313" key="13">
    <source>
        <dbReference type="Proteomes" id="UP000319576"/>
    </source>
</evidence>
<evidence type="ECO:0000256" key="2">
    <source>
        <dbReference type="ARBA" id="ARBA00012418"/>
    </source>
</evidence>
<evidence type="ECO:0000256" key="5">
    <source>
        <dbReference type="ARBA" id="ARBA00022679"/>
    </source>
</evidence>
<comment type="catalytic activity">
    <reaction evidence="10 11">
        <text>RNA(n) + a ribonucleoside 5'-triphosphate = RNA(n+1) + diphosphate</text>
        <dbReference type="Rhea" id="RHEA:21248"/>
        <dbReference type="Rhea" id="RHEA-COMP:14527"/>
        <dbReference type="Rhea" id="RHEA-COMP:17342"/>
        <dbReference type="ChEBI" id="CHEBI:33019"/>
        <dbReference type="ChEBI" id="CHEBI:61557"/>
        <dbReference type="ChEBI" id="CHEBI:140395"/>
        <dbReference type="EC" id="2.7.7.6"/>
    </reaction>
</comment>
<protein>
    <recommendedName>
        <fullName evidence="3 11">DNA-directed RNA polymerase subunit omega</fullName>
        <shortName evidence="11">RNAP omega subunit</shortName>
        <ecNumber evidence="2 11">2.7.7.6</ecNumber>
    </recommendedName>
    <alternativeName>
        <fullName evidence="9 11">RNA polymerase omega subunit</fullName>
    </alternativeName>
    <alternativeName>
        <fullName evidence="8 11">Transcriptase subunit omega</fullName>
    </alternativeName>
</protein>
<comment type="function">
    <text evidence="11">Promotes RNA polymerase assembly. Latches the N- and C-terminal regions of the beta' subunit thereby facilitating its interaction with the beta and alpha subunits.</text>
</comment>
<dbReference type="SUPFAM" id="SSF63562">
    <property type="entry name" value="RPB6/omega subunit-like"/>
    <property type="match status" value="1"/>
</dbReference>
<dbReference type="GO" id="GO:0006351">
    <property type="term" value="P:DNA-templated transcription"/>
    <property type="evidence" value="ECO:0007669"/>
    <property type="project" value="UniProtKB-UniRule"/>
</dbReference>
<reference evidence="12 13" key="1">
    <citation type="submission" date="2019-02" db="EMBL/GenBank/DDBJ databases">
        <title>Deep-cultivation of Planctomycetes and their phenomic and genomic characterization uncovers novel biology.</title>
        <authorList>
            <person name="Wiegand S."/>
            <person name="Jogler M."/>
            <person name="Boedeker C."/>
            <person name="Pinto D."/>
            <person name="Vollmers J."/>
            <person name="Rivas-Marin E."/>
            <person name="Kohn T."/>
            <person name="Peeters S.H."/>
            <person name="Heuer A."/>
            <person name="Rast P."/>
            <person name="Oberbeckmann S."/>
            <person name="Bunk B."/>
            <person name="Jeske O."/>
            <person name="Meyerdierks A."/>
            <person name="Storesund J.E."/>
            <person name="Kallscheuer N."/>
            <person name="Luecker S."/>
            <person name="Lage O.M."/>
            <person name="Pohl T."/>
            <person name="Merkel B.J."/>
            <person name="Hornburger P."/>
            <person name="Mueller R.-W."/>
            <person name="Bruemmer F."/>
            <person name="Labrenz M."/>
            <person name="Spormann A.M."/>
            <person name="Op den Camp H."/>
            <person name="Overmann J."/>
            <person name="Amann R."/>
            <person name="Jetten M.S.M."/>
            <person name="Mascher T."/>
            <person name="Medema M.H."/>
            <person name="Devos D.P."/>
            <person name="Kaster A.-K."/>
            <person name="Ovreas L."/>
            <person name="Rohde M."/>
            <person name="Galperin M.Y."/>
            <person name="Jogler C."/>
        </authorList>
    </citation>
    <scope>NUCLEOTIDE SEQUENCE [LARGE SCALE GENOMIC DNA]</scope>
    <source>
        <strain evidence="12 13">ETA_A1</strain>
    </source>
</reference>
<dbReference type="AlphaFoldDB" id="A0A517XY39"/>
<dbReference type="RefSeq" id="WP_202920313.1">
    <property type="nucleotide sequence ID" value="NZ_CP036273.1"/>
</dbReference>
<sequence length="103" mass="10727">MLDDLKEEAIVNKVGGRFKLSTLIQKRMVALNTGAKPLVDARGVSDKMAIVIQEILQDKIFLDAAGNVQVGNATMMANIPGAYPGMPGAVAPTAGSASQATDE</sequence>
<dbReference type="InterPro" id="IPR003716">
    <property type="entry name" value="DNA-dir_RNA_pol_omega"/>
</dbReference>
<evidence type="ECO:0000256" key="9">
    <source>
        <dbReference type="ARBA" id="ARBA00030998"/>
    </source>
</evidence>
<dbReference type="GO" id="GO:0003677">
    <property type="term" value="F:DNA binding"/>
    <property type="evidence" value="ECO:0007669"/>
    <property type="project" value="UniProtKB-UniRule"/>
</dbReference>
<keyword evidence="13" id="KW-1185">Reference proteome</keyword>
<evidence type="ECO:0000256" key="1">
    <source>
        <dbReference type="ARBA" id="ARBA00006711"/>
    </source>
</evidence>
<dbReference type="GO" id="GO:0003899">
    <property type="term" value="F:DNA-directed RNA polymerase activity"/>
    <property type="evidence" value="ECO:0007669"/>
    <property type="project" value="UniProtKB-UniRule"/>
</dbReference>
<keyword evidence="7 11" id="KW-0804">Transcription</keyword>
<name>A0A517XY39_9BACT</name>
<keyword evidence="5 11" id="KW-0808">Transferase</keyword>
<evidence type="ECO:0000256" key="4">
    <source>
        <dbReference type="ARBA" id="ARBA00022478"/>
    </source>
</evidence>
<dbReference type="Gene3D" id="3.90.940.10">
    <property type="match status" value="1"/>
</dbReference>
<comment type="similarity">
    <text evidence="1 11">Belongs to the RNA polymerase subunit omega family.</text>
</comment>
<dbReference type="EC" id="2.7.7.6" evidence="2 11"/>
<comment type="subunit">
    <text evidence="11">The RNAP catalytic core consists of 2 alpha, 1 beta, 1 beta' and 1 omega subunit. When a sigma factor is associated with the core the holoenzyme is formed, which can initiate transcription.</text>
</comment>
<evidence type="ECO:0000256" key="3">
    <source>
        <dbReference type="ARBA" id="ARBA00013725"/>
    </source>
</evidence>
<dbReference type="KEGG" id="uli:ETAA1_43910"/>
<evidence type="ECO:0000256" key="7">
    <source>
        <dbReference type="ARBA" id="ARBA00023163"/>
    </source>
</evidence>
<dbReference type="EMBL" id="CP036273">
    <property type="protein sequence ID" value="QDU22411.1"/>
    <property type="molecule type" value="Genomic_DNA"/>
</dbReference>
<keyword evidence="4 11" id="KW-0240">DNA-directed RNA polymerase</keyword>
<dbReference type="GO" id="GO:0000428">
    <property type="term" value="C:DNA-directed RNA polymerase complex"/>
    <property type="evidence" value="ECO:0007669"/>
    <property type="project" value="UniProtKB-KW"/>
</dbReference>
<dbReference type="Proteomes" id="UP000319576">
    <property type="component" value="Chromosome"/>
</dbReference>
<dbReference type="InterPro" id="IPR036161">
    <property type="entry name" value="RPB6/omega-like_sf"/>
</dbReference>
<evidence type="ECO:0000256" key="10">
    <source>
        <dbReference type="ARBA" id="ARBA00048552"/>
    </source>
</evidence>
<evidence type="ECO:0000256" key="6">
    <source>
        <dbReference type="ARBA" id="ARBA00022695"/>
    </source>
</evidence>
<organism evidence="12 13">
    <name type="scientific">Urbifossiella limnaea</name>
    <dbReference type="NCBI Taxonomy" id="2528023"/>
    <lineage>
        <taxon>Bacteria</taxon>
        <taxon>Pseudomonadati</taxon>
        <taxon>Planctomycetota</taxon>
        <taxon>Planctomycetia</taxon>
        <taxon>Gemmatales</taxon>
        <taxon>Gemmataceae</taxon>
        <taxon>Urbifossiella</taxon>
    </lineage>
</organism>
<evidence type="ECO:0000313" key="12">
    <source>
        <dbReference type="EMBL" id="QDU22411.1"/>
    </source>
</evidence>
<accession>A0A517XY39</accession>
<gene>
    <name evidence="11 12" type="primary">rpoZ</name>
    <name evidence="12" type="ORF">ETAA1_43910</name>
</gene>
<keyword evidence="6 11" id="KW-0548">Nucleotidyltransferase</keyword>
<proteinExistence type="inferred from homology"/>
<evidence type="ECO:0000256" key="8">
    <source>
        <dbReference type="ARBA" id="ARBA00029924"/>
    </source>
</evidence>